<organism evidence="7 8">
    <name type="scientific">Hyaloscypha variabilis (strain UAMH 11265 / GT02V1 / F)</name>
    <name type="common">Meliniomyces variabilis</name>
    <dbReference type="NCBI Taxonomy" id="1149755"/>
    <lineage>
        <taxon>Eukaryota</taxon>
        <taxon>Fungi</taxon>
        <taxon>Dikarya</taxon>
        <taxon>Ascomycota</taxon>
        <taxon>Pezizomycotina</taxon>
        <taxon>Leotiomycetes</taxon>
        <taxon>Helotiales</taxon>
        <taxon>Hyaloscyphaceae</taxon>
        <taxon>Hyaloscypha</taxon>
        <taxon>Hyaloscypha variabilis</taxon>
    </lineage>
</organism>
<dbReference type="GO" id="GO:0005654">
    <property type="term" value="C:nucleoplasm"/>
    <property type="evidence" value="ECO:0007669"/>
    <property type="project" value="UniProtKB-ARBA"/>
</dbReference>
<evidence type="ECO:0000256" key="4">
    <source>
        <dbReference type="ARBA" id="ARBA00023163"/>
    </source>
</evidence>
<evidence type="ECO:0000256" key="6">
    <source>
        <dbReference type="PIRNR" id="PIRNR028763"/>
    </source>
</evidence>
<dbReference type="AlphaFoldDB" id="A0A2J6RHY7"/>
<dbReference type="Proteomes" id="UP000235786">
    <property type="component" value="Unassembled WGS sequence"/>
</dbReference>
<comment type="function">
    <text evidence="6">DNA-dependent RNA polymerase catalyzes the transcription of DNA into RNA using the four ribonucleoside triphosphates as substrates. Specific peripheric component of RNA polymerase III which synthesizes small RNAs, such as 5S rRNA and tRNAs.</text>
</comment>
<dbReference type="GO" id="GO:0006383">
    <property type="term" value="P:transcription by RNA polymerase III"/>
    <property type="evidence" value="ECO:0007669"/>
    <property type="project" value="UniProtKB-UniRule"/>
</dbReference>
<evidence type="ECO:0000256" key="5">
    <source>
        <dbReference type="ARBA" id="ARBA00023242"/>
    </source>
</evidence>
<dbReference type="InterPro" id="IPR007832">
    <property type="entry name" value="RNA_pol_Rpc34"/>
</dbReference>
<evidence type="ECO:0000256" key="2">
    <source>
        <dbReference type="ARBA" id="ARBA00011038"/>
    </source>
</evidence>
<comment type="subcellular location">
    <subcellularLocation>
        <location evidence="1 6">Nucleus</location>
    </subcellularLocation>
</comment>
<reference evidence="7 8" key="1">
    <citation type="submission" date="2016-04" db="EMBL/GenBank/DDBJ databases">
        <title>A degradative enzymes factory behind the ericoid mycorrhizal symbiosis.</title>
        <authorList>
            <consortium name="DOE Joint Genome Institute"/>
            <person name="Martino E."/>
            <person name="Morin E."/>
            <person name="Grelet G."/>
            <person name="Kuo A."/>
            <person name="Kohler A."/>
            <person name="Daghino S."/>
            <person name="Barry K."/>
            <person name="Choi C."/>
            <person name="Cichocki N."/>
            <person name="Clum A."/>
            <person name="Copeland A."/>
            <person name="Hainaut M."/>
            <person name="Haridas S."/>
            <person name="Labutti K."/>
            <person name="Lindquist E."/>
            <person name="Lipzen A."/>
            <person name="Khouja H.-R."/>
            <person name="Murat C."/>
            <person name="Ohm R."/>
            <person name="Olson A."/>
            <person name="Spatafora J."/>
            <person name="Veneault-Fourrey C."/>
            <person name="Henrissat B."/>
            <person name="Grigoriev I."/>
            <person name="Martin F."/>
            <person name="Perotto S."/>
        </authorList>
    </citation>
    <scope>NUCLEOTIDE SEQUENCE [LARGE SCALE GENOMIC DNA]</scope>
    <source>
        <strain evidence="7 8">F</strain>
    </source>
</reference>
<dbReference type="InterPro" id="IPR036388">
    <property type="entry name" value="WH-like_DNA-bd_sf"/>
</dbReference>
<dbReference type="GO" id="GO:0005666">
    <property type="term" value="C:RNA polymerase III complex"/>
    <property type="evidence" value="ECO:0007669"/>
    <property type="project" value="UniProtKB-UniRule"/>
</dbReference>
<dbReference type="Pfam" id="PF05158">
    <property type="entry name" value="RNA_pol_Rpc34"/>
    <property type="match status" value="1"/>
</dbReference>
<dbReference type="EMBL" id="KZ613948">
    <property type="protein sequence ID" value="PMD38111.1"/>
    <property type="molecule type" value="Genomic_DNA"/>
</dbReference>
<keyword evidence="4 6" id="KW-0804">Transcription</keyword>
<dbReference type="GO" id="GO:0005737">
    <property type="term" value="C:cytoplasm"/>
    <property type="evidence" value="ECO:0007669"/>
    <property type="project" value="UniProtKB-ARBA"/>
</dbReference>
<dbReference type="PANTHER" id="PTHR12780">
    <property type="entry name" value="RNA POLYMERASE III DNA DIRECTED , 39KD SUBUNIT-RELATED"/>
    <property type="match status" value="1"/>
</dbReference>
<evidence type="ECO:0000313" key="7">
    <source>
        <dbReference type="EMBL" id="PMD38111.1"/>
    </source>
</evidence>
<keyword evidence="5 6" id="KW-0539">Nucleus</keyword>
<proteinExistence type="inferred from homology"/>
<dbReference type="PIRSF" id="PIRSF028763">
    <property type="entry name" value="RNA_pol_Rpc34"/>
    <property type="match status" value="1"/>
</dbReference>
<dbReference type="SUPFAM" id="SSF46785">
    <property type="entry name" value="Winged helix' DNA-binding domain"/>
    <property type="match status" value="1"/>
</dbReference>
<protein>
    <recommendedName>
        <fullName evidence="6">DNA-directed RNA polymerase III subunit RPC6</fullName>
        <shortName evidence="6">RNA polymerase III subunit C6</shortName>
    </recommendedName>
</protein>
<keyword evidence="3 6" id="KW-0240">DNA-directed RNA polymerase</keyword>
<comment type="similarity">
    <text evidence="2 6">Belongs to the eukaryotic RPC34/RPC39 RNA polymerase subunit family.</text>
</comment>
<name>A0A2J6RHY7_HYAVF</name>
<accession>A0A2J6RHY7</accession>
<dbReference type="InterPro" id="IPR016049">
    <property type="entry name" value="RNA_pol_Rpc34-like"/>
</dbReference>
<sequence length="364" mass="40974">MASSSHSRAEIAAWKEEIYEACSPIAQENPRMIFRQSDVLDLDIIPNDHLETLLIVAQCLLDEKLFKAVHDTHGMGWKLRTVDEAKKYRSLSVEQEAVYSLIDEAGDEGIWSKTIKAKTNLHDSTFTSCIKHLSSKSMISEMKSVEHPTRKMYIKSSLSPSDRATGGPWYTDGELDEEFINQAMTVLYAYVSKRTFYRSKTVIKEAHRSPKKVVRKMSPEHVKALRNEGLGPRGVEAGRVDERTAKRLAYESMLPMPAGYQGYPGVDELTLFVENGKFFSQTLTANDIQTLLDIMCFDDRIERVVAGSEGIAYKALRKSLLDEDERSSVLTEAPCGRCPVFDLCEEGGPVGPSNCEYFSDWLSM</sequence>
<dbReference type="Gene3D" id="1.10.10.10">
    <property type="entry name" value="Winged helix-like DNA-binding domain superfamily/Winged helix DNA-binding domain"/>
    <property type="match status" value="1"/>
</dbReference>
<evidence type="ECO:0000256" key="1">
    <source>
        <dbReference type="ARBA" id="ARBA00004123"/>
    </source>
</evidence>
<dbReference type="FunFam" id="1.10.10.10:FF:000116">
    <property type="entry name" value="DNA-directed RNA polymerase III subunit RPC6"/>
    <property type="match status" value="1"/>
</dbReference>
<evidence type="ECO:0000256" key="3">
    <source>
        <dbReference type="ARBA" id="ARBA00022478"/>
    </source>
</evidence>
<dbReference type="STRING" id="1149755.A0A2J6RHY7"/>
<keyword evidence="8" id="KW-1185">Reference proteome</keyword>
<gene>
    <name evidence="7" type="ORF">L207DRAFT_531042</name>
</gene>
<dbReference type="InterPro" id="IPR036390">
    <property type="entry name" value="WH_DNA-bd_sf"/>
</dbReference>
<evidence type="ECO:0000313" key="8">
    <source>
        <dbReference type="Proteomes" id="UP000235786"/>
    </source>
</evidence>
<dbReference type="OrthoDB" id="613763at2759"/>